<reference evidence="3" key="1">
    <citation type="submission" date="2022-11" db="UniProtKB">
        <authorList>
            <consortium name="WormBaseParasite"/>
        </authorList>
    </citation>
    <scope>IDENTIFICATION</scope>
</reference>
<sequence>MFVEEEKMVVENVCDNTYVMEEETTKTPIPKIINVETISEENKNMENKNVNEQLISPRFEKQCSQQQKQSRLLELQKRVEDRRKWLLNAWSEFQTEMQLFNTDMDCLVNECQQQQQKQEEEDSNTQQQQQNQNFQLEQQLALHLITQQQTQQHKLIEAAQAQLAIQ</sequence>
<evidence type="ECO:0000256" key="1">
    <source>
        <dbReference type="SAM" id="Coils"/>
    </source>
</evidence>
<dbReference type="Proteomes" id="UP000887561">
    <property type="component" value="Unplaced"/>
</dbReference>
<keyword evidence="1" id="KW-0175">Coiled coil</keyword>
<feature type="coiled-coil region" evidence="1">
    <location>
        <begin position="108"/>
        <end position="137"/>
    </location>
</feature>
<keyword evidence="2" id="KW-1185">Reference proteome</keyword>
<proteinExistence type="predicted"/>
<dbReference type="AlphaFoldDB" id="A0A915N3P9"/>
<name>A0A915N3P9_MELJA</name>
<accession>A0A915N3P9</accession>
<protein>
    <submittedName>
        <fullName evidence="3">Uncharacterized protein</fullName>
    </submittedName>
</protein>
<evidence type="ECO:0000313" key="2">
    <source>
        <dbReference type="Proteomes" id="UP000887561"/>
    </source>
</evidence>
<evidence type="ECO:0000313" key="3">
    <source>
        <dbReference type="WBParaSite" id="scaffold6566_cov218.g11009"/>
    </source>
</evidence>
<organism evidence="2 3">
    <name type="scientific">Meloidogyne javanica</name>
    <name type="common">Root-knot nematode worm</name>
    <dbReference type="NCBI Taxonomy" id="6303"/>
    <lineage>
        <taxon>Eukaryota</taxon>
        <taxon>Metazoa</taxon>
        <taxon>Ecdysozoa</taxon>
        <taxon>Nematoda</taxon>
        <taxon>Chromadorea</taxon>
        <taxon>Rhabditida</taxon>
        <taxon>Tylenchina</taxon>
        <taxon>Tylenchomorpha</taxon>
        <taxon>Tylenchoidea</taxon>
        <taxon>Meloidogynidae</taxon>
        <taxon>Meloidogyninae</taxon>
        <taxon>Meloidogyne</taxon>
        <taxon>Meloidogyne incognita group</taxon>
    </lineage>
</organism>
<dbReference type="WBParaSite" id="scaffold6566_cov218.g11009">
    <property type="protein sequence ID" value="scaffold6566_cov218.g11009"/>
    <property type="gene ID" value="scaffold6566_cov218.g11009"/>
</dbReference>